<comment type="caution">
    <text evidence="2">The sequence shown here is derived from an EMBL/GenBank/DDBJ whole genome shotgun (WGS) entry which is preliminary data.</text>
</comment>
<dbReference type="AlphaFoldDB" id="A0A8H5AZT5"/>
<proteinExistence type="predicted"/>
<dbReference type="Proteomes" id="UP000567179">
    <property type="component" value="Unassembled WGS sequence"/>
</dbReference>
<feature type="compositionally biased region" description="Basic and acidic residues" evidence="1">
    <location>
        <begin position="923"/>
        <end position="932"/>
    </location>
</feature>
<feature type="compositionally biased region" description="Polar residues" evidence="1">
    <location>
        <begin position="905"/>
        <end position="921"/>
    </location>
</feature>
<organism evidence="2 3">
    <name type="scientific">Psilocybe cf. subviscida</name>
    <dbReference type="NCBI Taxonomy" id="2480587"/>
    <lineage>
        <taxon>Eukaryota</taxon>
        <taxon>Fungi</taxon>
        <taxon>Dikarya</taxon>
        <taxon>Basidiomycota</taxon>
        <taxon>Agaricomycotina</taxon>
        <taxon>Agaricomycetes</taxon>
        <taxon>Agaricomycetidae</taxon>
        <taxon>Agaricales</taxon>
        <taxon>Agaricineae</taxon>
        <taxon>Strophariaceae</taxon>
        <taxon>Psilocybe</taxon>
    </lineage>
</organism>
<evidence type="ECO:0000313" key="3">
    <source>
        <dbReference type="Proteomes" id="UP000567179"/>
    </source>
</evidence>
<dbReference type="EMBL" id="JAACJJ010000046">
    <property type="protein sequence ID" value="KAF5313899.1"/>
    <property type="molecule type" value="Genomic_DNA"/>
</dbReference>
<name>A0A8H5AZT5_9AGAR</name>
<reference evidence="2 3" key="1">
    <citation type="journal article" date="2020" name="ISME J.">
        <title>Uncovering the hidden diversity of litter-decomposition mechanisms in mushroom-forming fungi.</title>
        <authorList>
            <person name="Floudas D."/>
            <person name="Bentzer J."/>
            <person name="Ahren D."/>
            <person name="Johansson T."/>
            <person name="Persson P."/>
            <person name="Tunlid A."/>
        </authorList>
    </citation>
    <scope>NUCLEOTIDE SEQUENCE [LARGE SCALE GENOMIC DNA]</scope>
    <source>
        <strain evidence="2 3">CBS 101986</strain>
    </source>
</reference>
<evidence type="ECO:0000256" key="1">
    <source>
        <dbReference type="SAM" id="MobiDB-lite"/>
    </source>
</evidence>
<keyword evidence="3" id="KW-1185">Reference proteome</keyword>
<dbReference type="OrthoDB" id="27483at2759"/>
<sequence length="932" mass="102140">MTSGDLHAELSKAFLDSFHFQGNSHHFTKLAGAPNPGLAISGIGAVKLPLGKRAAKSIVTKREKQLKRMWTSLPADEPVSIPSSEVSFTNVQWTEYVKGVAAKTVLPGLLGVMAANVPKIHLQLLRLSVHRPGSSTLPDLEVKHYLDTYGYITFVLPSQFEGGQFNIIRGNDMAPIVYETCNKSTSMLACYSHVDTTVQPVTAGYRLSLTYAIIHDCPNTPLPCMPTLYENVQDTFRTVLKKWKDNKFTKVPKIPLVACVLRGEASDATMGLKGLDKRDTAIVNLLLSIAKSVGISVFTANLTKKIEGLPRKDHFASAGGDYDLDDEDGEDFDSYLHGDYDTPDMGKVQSEVNKLSCLKPVEEGTSPMTITDKFLIKKNNLVAQDEEFDEPDEDDDDFDRDTGTVIHQHYRSVVVFARPEDETDIMLAIKGPYWCLKQIKVTTGPTARTLPIVSAAVKKLGEKRDSSLSFLYGDDVNDAAKSILTHALAWKQHALWNTAFSQCQGLSIQEIFTVVAAALKIFRMNLVKEGLVSLIKSTTALGRKFDLVNIISSNDGKGSSKIWLEELMQEALSSCTKPTVEDVPALVSNAKSKGPESILSAISKIDTDGTFCALMALAIALHELCQDPATPVSSKNSLADAVRQCVSAATPQWESSLYANGWRTEVNTGNDKTKRICDIVSFCHTIDYLQPCLDLLSSLCEIEPDADATYRFREIHAPLCFHLQATLKQLGKPVYSEPFTPFYRSSISLYLSRVLGAKLTLPSLPTKPIGCGCADCMQLDQFLRGSQSEISYRAPHNRIHVASQIHKENALLDKLVTTDTEDYCDGAPHTLFVRKRPEVMSALKWDERKAGALAFIKCVCADDDGLRQLMGARYDDVMSAIHGTKVFVPGGSLDPGSPAAPALGTTAQGGTKRSSDPTNTRAADMKRQRVTQ</sequence>
<evidence type="ECO:0000313" key="2">
    <source>
        <dbReference type="EMBL" id="KAF5313899.1"/>
    </source>
</evidence>
<protein>
    <submittedName>
        <fullName evidence="2">Uncharacterized protein</fullName>
    </submittedName>
</protein>
<accession>A0A8H5AZT5</accession>
<gene>
    <name evidence="2" type="ORF">D9619_013006</name>
</gene>
<feature type="region of interest" description="Disordered" evidence="1">
    <location>
        <begin position="892"/>
        <end position="932"/>
    </location>
</feature>